<accession>A0ABT1PK77</accession>
<gene>
    <name evidence="1" type="ORF">NON19_28010</name>
</gene>
<protein>
    <submittedName>
        <fullName evidence="1">Uncharacterized protein</fullName>
    </submittedName>
</protein>
<dbReference type="Proteomes" id="UP001206206">
    <property type="component" value="Unassembled WGS sequence"/>
</dbReference>
<proteinExistence type="predicted"/>
<organism evidence="1 2">
    <name type="scientific">Streptantibioticus rubrisoli</name>
    <dbReference type="NCBI Taxonomy" id="1387313"/>
    <lineage>
        <taxon>Bacteria</taxon>
        <taxon>Bacillati</taxon>
        <taxon>Actinomycetota</taxon>
        <taxon>Actinomycetes</taxon>
        <taxon>Kitasatosporales</taxon>
        <taxon>Streptomycetaceae</taxon>
        <taxon>Streptantibioticus</taxon>
    </lineage>
</organism>
<dbReference type="RefSeq" id="WP_255931922.1">
    <property type="nucleotide sequence ID" value="NZ_JANFNH010000048.1"/>
</dbReference>
<name>A0ABT1PK77_9ACTN</name>
<evidence type="ECO:0000313" key="2">
    <source>
        <dbReference type="Proteomes" id="UP001206206"/>
    </source>
</evidence>
<evidence type="ECO:0000313" key="1">
    <source>
        <dbReference type="EMBL" id="MCQ4045774.1"/>
    </source>
</evidence>
<reference evidence="1 2" key="1">
    <citation type="submission" date="2022-06" db="EMBL/GenBank/DDBJ databases">
        <title>Draft genome sequence of type strain Streptomyces rubrisoli DSM 42083.</title>
        <authorList>
            <person name="Duangmal K."/>
            <person name="Klaysubun C."/>
        </authorList>
    </citation>
    <scope>NUCLEOTIDE SEQUENCE [LARGE SCALE GENOMIC DNA]</scope>
    <source>
        <strain evidence="1 2">DSM 42083</strain>
    </source>
</reference>
<comment type="caution">
    <text evidence="1">The sequence shown here is derived from an EMBL/GenBank/DDBJ whole genome shotgun (WGS) entry which is preliminary data.</text>
</comment>
<dbReference type="EMBL" id="JANFNH010000048">
    <property type="protein sequence ID" value="MCQ4045774.1"/>
    <property type="molecule type" value="Genomic_DNA"/>
</dbReference>
<sequence length="56" mass="6374">MTTSSAPELVQVPIRVLLHGDQEVVAHLSSPRQLRDGWLYEVGLPAWRNGPNRRNR</sequence>
<keyword evidence="2" id="KW-1185">Reference proteome</keyword>